<dbReference type="RefSeq" id="WP_136794405.1">
    <property type="nucleotide sequence ID" value="NZ_SWAU01000349.1"/>
</dbReference>
<sequence>MALPRVIKNFNAFVDGISYFGLATEAKLPAVKLQTEAHRGAGMDGPVGIDVGMEGLSAEISFAEWSPALLKKLGRQERFVLRPGMQNASDWSATTVIATLSGLVSANDYGDLKPGTGSTLKLTMDVRAYKLEIDGETVLEIDLVNAIRRIGGTDQLAEMRRAMGF</sequence>
<proteinExistence type="predicted"/>
<name>A0A4U0YZA9_9RHOB</name>
<dbReference type="NCBIfam" id="TIGR01611">
    <property type="entry name" value="tail_tube"/>
    <property type="match status" value="1"/>
</dbReference>
<evidence type="ECO:0000313" key="1">
    <source>
        <dbReference type="EMBL" id="TKA94463.1"/>
    </source>
</evidence>
<organism evidence="1 2">
    <name type="scientific">Cereibacter changlensis</name>
    <dbReference type="NCBI Taxonomy" id="402884"/>
    <lineage>
        <taxon>Bacteria</taxon>
        <taxon>Pseudomonadati</taxon>
        <taxon>Pseudomonadota</taxon>
        <taxon>Alphaproteobacteria</taxon>
        <taxon>Rhodobacterales</taxon>
        <taxon>Paracoccaceae</taxon>
        <taxon>Cereibacter</taxon>
    </lineage>
</organism>
<dbReference type="Pfam" id="PF04985">
    <property type="entry name" value="Phage_tube"/>
    <property type="match status" value="1"/>
</dbReference>
<comment type="caution">
    <text evidence="1">The sequence shown here is derived from an EMBL/GenBank/DDBJ whole genome shotgun (WGS) entry which is preliminary data.</text>
</comment>
<reference evidence="1 2" key="1">
    <citation type="submission" date="2019-04" db="EMBL/GenBank/DDBJ databases">
        <title>Crypto-aerobic microbial life in anoxic (sulfidic) marine sediments.</title>
        <authorList>
            <person name="Bhattacharya S."/>
            <person name="Roy C."/>
            <person name="Mondal N."/>
            <person name="Sarkar J."/>
            <person name="Mandal S."/>
            <person name="Rameez M.J."/>
            <person name="Ghosh W."/>
        </authorList>
    </citation>
    <scope>NUCLEOTIDE SEQUENCE [LARGE SCALE GENOMIC DNA]</scope>
    <source>
        <strain evidence="1 2">SBBC</strain>
    </source>
</reference>
<dbReference type="AlphaFoldDB" id="A0A4U0YZA9"/>
<dbReference type="InterPro" id="IPR006498">
    <property type="entry name" value="Tail_tube"/>
</dbReference>
<accession>A0A4U0YZA9</accession>
<dbReference type="EMBL" id="SWAU01000349">
    <property type="protein sequence ID" value="TKA94463.1"/>
    <property type="molecule type" value="Genomic_DNA"/>
</dbReference>
<dbReference type="Proteomes" id="UP000306340">
    <property type="component" value="Unassembled WGS sequence"/>
</dbReference>
<protein>
    <submittedName>
        <fullName evidence="1">Phage major tail tube protein</fullName>
    </submittedName>
</protein>
<evidence type="ECO:0000313" key="2">
    <source>
        <dbReference type="Proteomes" id="UP000306340"/>
    </source>
</evidence>
<gene>
    <name evidence="1" type="ORF">FAZ78_22195</name>
</gene>